<comment type="caution">
    <text evidence="5">The sequence shown here is derived from an EMBL/GenBank/DDBJ whole genome shotgun (WGS) entry which is preliminary data.</text>
</comment>
<protein>
    <recommendedName>
        <fullName evidence="4">Tyr recombinase domain-containing protein</fullName>
    </recommendedName>
</protein>
<evidence type="ECO:0000256" key="2">
    <source>
        <dbReference type="ARBA" id="ARBA00022908"/>
    </source>
</evidence>
<dbReference type="Gene3D" id="1.10.443.10">
    <property type="entry name" value="Intergrase catalytic core"/>
    <property type="match status" value="1"/>
</dbReference>
<dbReference type="PROSITE" id="PS51898">
    <property type="entry name" value="TYR_RECOMBINASE"/>
    <property type="match status" value="1"/>
</dbReference>
<evidence type="ECO:0000313" key="5">
    <source>
        <dbReference type="EMBL" id="KGT73763.1"/>
    </source>
</evidence>
<organism evidence="5 6">
    <name type="scientific">Bradyrhizobium japonicum</name>
    <dbReference type="NCBI Taxonomy" id="375"/>
    <lineage>
        <taxon>Bacteria</taxon>
        <taxon>Pseudomonadati</taxon>
        <taxon>Pseudomonadota</taxon>
        <taxon>Alphaproteobacteria</taxon>
        <taxon>Hyphomicrobiales</taxon>
        <taxon>Nitrobacteraceae</taxon>
        <taxon>Bradyrhizobium</taxon>
    </lineage>
</organism>
<gene>
    <name evidence="5" type="ORF">MA20_41905</name>
</gene>
<evidence type="ECO:0000313" key="6">
    <source>
        <dbReference type="Proteomes" id="UP000030377"/>
    </source>
</evidence>
<dbReference type="GO" id="GO:0006310">
    <property type="term" value="P:DNA recombination"/>
    <property type="evidence" value="ECO:0007669"/>
    <property type="project" value="UniProtKB-KW"/>
</dbReference>
<name>A0A0A3YJ72_BRAJP</name>
<dbReference type="InterPro" id="IPR011010">
    <property type="entry name" value="DNA_brk_join_enz"/>
</dbReference>
<dbReference type="InterPro" id="IPR013762">
    <property type="entry name" value="Integrase-like_cat_sf"/>
</dbReference>
<sequence>MLAAKHMRVLASSGYTKRLKGQSRHRANLVVLAILGHLRFEPRHVAHALSRLDHPDILRRIVGTQVDLLAEPHQPPDRLEPVLLHIRRLRREQFVFESPMYKDQPIHRKAMADALRGTKNEENKDKTKTAGPCELLGLKPFTPHDLRRSAATLAGDLGFDDAVIAKCLDHAVSGKGDVIVPTVTGKVYNHSGRMKEKRAVLDGVAAELRRIIKEPQGRVRKEPSGPNAMTMMKQAVARKRTPGISMGRSAG</sequence>
<keyword evidence="3" id="KW-0233">DNA recombination</keyword>
<evidence type="ECO:0000256" key="3">
    <source>
        <dbReference type="ARBA" id="ARBA00023172"/>
    </source>
</evidence>
<reference evidence="5 6" key="1">
    <citation type="submission" date="2014-09" db="EMBL/GenBank/DDBJ databases">
        <title>Draft genome of Bradyrhizobium japonicum Is-34.</title>
        <authorList>
            <person name="Tsurumaru H."/>
            <person name="Yamakawa T."/>
            <person name="Hashimoto S."/>
            <person name="Okizaki K."/>
            <person name="Kanesaki Y."/>
            <person name="Yoshikawa H."/>
            <person name="Yajima S."/>
        </authorList>
    </citation>
    <scope>NUCLEOTIDE SEQUENCE [LARGE SCALE GENOMIC DNA]</scope>
    <source>
        <strain evidence="5 6">Is-34</strain>
    </source>
</reference>
<dbReference type="InterPro" id="IPR050808">
    <property type="entry name" value="Phage_Integrase"/>
</dbReference>
<dbReference type="RefSeq" id="WP_041960334.1">
    <property type="nucleotide sequence ID" value="NZ_JRPN01000040.1"/>
</dbReference>
<dbReference type="PANTHER" id="PTHR30629">
    <property type="entry name" value="PROPHAGE INTEGRASE"/>
    <property type="match status" value="1"/>
</dbReference>
<dbReference type="AlphaFoldDB" id="A0A0A3YJ72"/>
<proteinExistence type="inferred from homology"/>
<dbReference type="Proteomes" id="UP000030377">
    <property type="component" value="Unassembled WGS sequence"/>
</dbReference>
<evidence type="ECO:0000259" key="4">
    <source>
        <dbReference type="PROSITE" id="PS51898"/>
    </source>
</evidence>
<dbReference type="PANTHER" id="PTHR30629:SF2">
    <property type="entry name" value="PROPHAGE INTEGRASE INTS-RELATED"/>
    <property type="match status" value="1"/>
</dbReference>
<accession>A0A0A3YJ72</accession>
<comment type="similarity">
    <text evidence="1">Belongs to the 'phage' integrase family.</text>
</comment>
<dbReference type="EMBL" id="JRPN01000040">
    <property type="protein sequence ID" value="KGT73763.1"/>
    <property type="molecule type" value="Genomic_DNA"/>
</dbReference>
<keyword evidence="2" id="KW-0229">DNA integration</keyword>
<evidence type="ECO:0000256" key="1">
    <source>
        <dbReference type="ARBA" id="ARBA00008857"/>
    </source>
</evidence>
<dbReference type="InterPro" id="IPR002104">
    <property type="entry name" value="Integrase_catalytic"/>
</dbReference>
<feature type="domain" description="Tyr recombinase" evidence="4">
    <location>
        <begin position="1"/>
        <end position="202"/>
    </location>
</feature>
<dbReference type="GO" id="GO:0003677">
    <property type="term" value="F:DNA binding"/>
    <property type="evidence" value="ECO:0007669"/>
    <property type="project" value="InterPro"/>
</dbReference>
<dbReference type="SUPFAM" id="SSF56349">
    <property type="entry name" value="DNA breaking-rejoining enzymes"/>
    <property type="match status" value="1"/>
</dbReference>
<dbReference type="GO" id="GO:0015074">
    <property type="term" value="P:DNA integration"/>
    <property type="evidence" value="ECO:0007669"/>
    <property type="project" value="UniProtKB-KW"/>
</dbReference>